<name>A0A2P5IB59_DIAHE</name>
<comment type="caution">
    <text evidence="3">The sequence shown here is derived from an EMBL/GenBank/DDBJ whole genome shotgun (WGS) entry which is preliminary data.</text>
</comment>
<feature type="compositionally biased region" description="Polar residues" evidence="1">
    <location>
        <begin position="338"/>
        <end position="347"/>
    </location>
</feature>
<evidence type="ECO:0000313" key="4">
    <source>
        <dbReference type="Proteomes" id="UP000094444"/>
    </source>
</evidence>
<feature type="transmembrane region" description="Helical" evidence="2">
    <location>
        <begin position="87"/>
        <end position="110"/>
    </location>
</feature>
<dbReference type="OrthoDB" id="5404940at2759"/>
<organism evidence="3 4">
    <name type="scientific">Diaporthe helianthi</name>
    <dbReference type="NCBI Taxonomy" id="158607"/>
    <lineage>
        <taxon>Eukaryota</taxon>
        <taxon>Fungi</taxon>
        <taxon>Dikarya</taxon>
        <taxon>Ascomycota</taxon>
        <taxon>Pezizomycotina</taxon>
        <taxon>Sordariomycetes</taxon>
        <taxon>Sordariomycetidae</taxon>
        <taxon>Diaporthales</taxon>
        <taxon>Diaporthaceae</taxon>
        <taxon>Diaporthe</taxon>
    </lineage>
</organism>
<dbReference type="Proteomes" id="UP000094444">
    <property type="component" value="Unassembled WGS sequence"/>
</dbReference>
<evidence type="ECO:0000256" key="1">
    <source>
        <dbReference type="SAM" id="MobiDB-lite"/>
    </source>
</evidence>
<protein>
    <submittedName>
        <fullName evidence="3">Uncharacterized protein</fullName>
    </submittedName>
</protein>
<feature type="transmembrane region" description="Helical" evidence="2">
    <location>
        <begin position="116"/>
        <end position="137"/>
    </location>
</feature>
<keyword evidence="4" id="KW-1185">Reference proteome</keyword>
<evidence type="ECO:0000313" key="3">
    <source>
        <dbReference type="EMBL" id="POS79743.1"/>
    </source>
</evidence>
<gene>
    <name evidence="3" type="ORF">DHEL01_v201874</name>
</gene>
<keyword evidence="2" id="KW-0472">Membrane</keyword>
<feature type="compositionally biased region" description="Basic and acidic residues" evidence="1">
    <location>
        <begin position="458"/>
        <end position="469"/>
    </location>
</feature>
<feature type="compositionally biased region" description="Basic and acidic residues" evidence="1">
    <location>
        <begin position="261"/>
        <end position="284"/>
    </location>
</feature>
<reference evidence="3" key="1">
    <citation type="submission" date="2017-09" db="EMBL/GenBank/DDBJ databases">
        <title>Polyketide synthases of a Diaporthe helianthi virulent isolate.</title>
        <authorList>
            <person name="Baroncelli R."/>
        </authorList>
    </citation>
    <scope>NUCLEOTIDE SEQUENCE [LARGE SCALE GENOMIC DNA]</scope>
    <source>
        <strain evidence="3">7/96</strain>
    </source>
</reference>
<feature type="compositionally biased region" description="Polar residues" evidence="1">
    <location>
        <begin position="383"/>
        <end position="392"/>
    </location>
</feature>
<feature type="compositionally biased region" description="Polar residues" evidence="1">
    <location>
        <begin position="506"/>
        <end position="522"/>
    </location>
</feature>
<feature type="compositionally biased region" description="Basic and acidic residues" evidence="1">
    <location>
        <begin position="440"/>
        <end position="451"/>
    </location>
</feature>
<proteinExistence type="predicted"/>
<evidence type="ECO:0000256" key="2">
    <source>
        <dbReference type="SAM" id="Phobius"/>
    </source>
</evidence>
<feature type="transmembrane region" description="Helical" evidence="2">
    <location>
        <begin position="193"/>
        <end position="221"/>
    </location>
</feature>
<keyword evidence="2" id="KW-0812">Transmembrane</keyword>
<accession>A0A2P5IB59</accession>
<feature type="compositionally biased region" description="Polar residues" evidence="1">
    <location>
        <begin position="311"/>
        <end position="328"/>
    </location>
</feature>
<dbReference type="InParanoid" id="A0A2P5IB59"/>
<feature type="compositionally biased region" description="Low complexity" evidence="1">
    <location>
        <begin position="398"/>
        <end position="409"/>
    </location>
</feature>
<feature type="region of interest" description="Disordered" evidence="1">
    <location>
        <begin position="439"/>
        <end position="545"/>
    </location>
</feature>
<sequence>MSSANQPYMYNRFDSFDDARFPTSSFDPKAVTRSSWQPQPAKHKHEGPLVSFNRHPDAHEIRGPRPQWHTFGPSTKWWIKWMRIVQLAFRVLEMIAAAGILFFMIVITNVSPLTAWVMRITAGAVLIHCVYGIFHLARPAGSRPPGSSAGYQIFSSISDLTALPLYAFGALSVHNSHTEWDTMLSPPSLMKDYFVPSLYYSLIGGGILHLLSLCIGLWLALKFRQIARMPPDCNPLEDHLTSRQHKRNKSSMTAASTFAAEDEKPMSTPLDGRRYSGLPDDHLSRPPSIPFHATRSPRSSFGSADFPARQYQITPGSSPKNSPRNSATGEDLKRMSGAPSSPLSNKPAQPPHRSPWRGSYSSYAEVPTQDIVPDSPGARGHQSRPSTGTGTVASHHPTNTNATDTAALTRPAKFTESWYASESLINRTQERNRAINATERAAEKRAAEQRKTVSGYKSIRDPYDTRDSDSESDNEGGGNSGRRGYRGLMSPGADELDENDGDLGSQHPNPLRSNPSLVSFGQLSGKEGRRPISHSPFIPKSSALSEIDLNDQRVSGNKQTPNKAASDMTEEKLGRNYGGLKANLSKRYTWAGAARNRNSSIQPESDFYSKPYGELKSATPPVIIGSDRQVSSGNDLDLSGAGGVDAAQRYFSFGKRNVSGKVAEEGRGIGWAR</sequence>
<dbReference type="AlphaFoldDB" id="A0A2P5IB59"/>
<keyword evidence="2" id="KW-1133">Transmembrane helix</keyword>
<feature type="region of interest" description="Disordered" evidence="1">
    <location>
        <begin position="237"/>
        <end position="409"/>
    </location>
</feature>
<dbReference type="EMBL" id="MAVT02000092">
    <property type="protein sequence ID" value="POS79743.1"/>
    <property type="molecule type" value="Genomic_DNA"/>
</dbReference>
<dbReference type="STRING" id="158607.A0A2P5IB59"/>